<keyword evidence="2" id="KW-0540">Nuclease</keyword>
<dbReference type="InterPro" id="IPR011335">
    <property type="entry name" value="Restrct_endonuc-II-like"/>
</dbReference>
<dbReference type="GO" id="GO:0004519">
    <property type="term" value="F:endonuclease activity"/>
    <property type="evidence" value="ECO:0007669"/>
    <property type="project" value="UniProtKB-KW"/>
</dbReference>
<dbReference type="RefSeq" id="WP_262596680.1">
    <property type="nucleotide sequence ID" value="NZ_CP103300.1"/>
</dbReference>
<dbReference type="EMBL" id="CP103300">
    <property type="protein sequence ID" value="UYM14930.1"/>
    <property type="molecule type" value="Genomic_DNA"/>
</dbReference>
<proteinExistence type="predicted"/>
<gene>
    <name evidence="2" type="ORF">NX720_18855</name>
</gene>
<dbReference type="Proteomes" id="UP001163255">
    <property type="component" value="Chromosome"/>
</dbReference>
<keyword evidence="3" id="KW-1185">Reference proteome</keyword>
<organism evidence="2 3">
    <name type="scientific">Endozoicomonas euniceicola</name>
    <dbReference type="NCBI Taxonomy" id="1234143"/>
    <lineage>
        <taxon>Bacteria</taxon>
        <taxon>Pseudomonadati</taxon>
        <taxon>Pseudomonadota</taxon>
        <taxon>Gammaproteobacteria</taxon>
        <taxon>Oceanospirillales</taxon>
        <taxon>Endozoicomonadaceae</taxon>
        <taxon>Endozoicomonas</taxon>
    </lineage>
</organism>
<name>A0ABY6GQ97_9GAMM</name>
<protein>
    <submittedName>
        <fullName evidence="2">TnsA endonuclease N-terminal domain-containing protein</fullName>
    </submittedName>
</protein>
<dbReference type="InterPro" id="IPR014833">
    <property type="entry name" value="TnsA_N"/>
</dbReference>
<dbReference type="Pfam" id="PF08722">
    <property type="entry name" value="Tn7_TnsA-like_N"/>
    <property type="match status" value="1"/>
</dbReference>
<keyword evidence="2" id="KW-0378">Hydrolase</keyword>
<evidence type="ECO:0000259" key="1">
    <source>
        <dbReference type="Pfam" id="PF08722"/>
    </source>
</evidence>
<feature type="domain" description="TnsA endonuclease N-terminal" evidence="1">
    <location>
        <begin position="73"/>
        <end position="175"/>
    </location>
</feature>
<reference evidence="2" key="1">
    <citation type="submission" date="2022-10" db="EMBL/GenBank/DDBJ databases">
        <title>Completed Genome Sequence of two octocoral isolated bacterium, Endozoicomonas euniceicola EF212T and Endozoicomonas gorgoniicola PS125T.</title>
        <authorList>
            <person name="Chiou Y.-J."/>
            <person name="Chen Y.-H."/>
        </authorList>
    </citation>
    <scope>NUCLEOTIDE SEQUENCE</scope>
    <source>
        <strain evidence="2">EF212</strain>
    </source>
</reference>
<evidence type="ECO:0000313" key="2">
    <source>
        <dbReference type="EMBL" id="UYM14930.1"/>
    </source>
</evidence>
<dbReference type="InterPro" id="IPR011856">
    <property type="entry name" value="tRNA_endonuc-like_dom_sf"/>
</dbReference>
<keyword evidence="2" id="KW-0255">Endonuclease</keyword>
<dbReference type="CDD" id="cd22362">
    <property type="entry name" value="TnsA_endonuclease-like"/>
    <property type="match status" value="1"/>
</dbReference>
<dbReference type="SUPFAM" id="SSF52980">
    <property type="entry name" value="Restriction endonuclease-like"/>
    <property type="match status" value="1"/>
</dbReference>
<evidence type="ECO:0000313" key="3">
    <source>
        <dbReference type="Proteomes" id="UP001163255"/>
    </source>
</evidence>
<dbReference type="Gene3D" id="3.40.1350.10">
    <property type="match status" value="1"/>
</dbReference>
<sequence length="273" mass="31913">METKRKKVSAQDVERWVGRWESSMSSGIYKPWVEVQEVPSRGRSRKVNGVKSNRIHHFLSDLEYNLYLMFEYDKSITQIKEQYPQLPQTDTVDIANELGIMHPRYPQSKTPKVGSTDFLIDKLRNDGTVEQIAISAKYEKDFDPNKKTAKRTLQKLELERLYWAKKGITCKCLTEKSINKNMIYNLKWLIQSAKITSELEFIKSDWISTYKSSIKNLDGNKLASVLKDAATSLNISYQDSVQLYKHCMWHQLLTTDISEKIKLTTPVYFKQYF</sequence>
<accession>A0ABY6GQ97</accession>